<keyword evidence="1" id="KW-0812">Transmembrane</keyword>
<proteinExistence type="predicted"/>
<reference evidence="2" key="1">
    <citation type="submission" date="2021-05" db="EMBL/GenBank/DDBJ databases">
        <title>Diversity, taxonomy and evolution of archaeal viruses of the class Caudoviricetes.</title>
        <authorList>
            <person name="Liu Y."/>
            <person name="Demina T.A."/>
            <person name="Roux S."/>
            <person name="Aiewsakun P."/>
            <person name="Kazlauskas D."/>
            <person name="Simmonds P."/>
            <person name="Prangishvili D."/>
            <person name="Oksanen H.M."/>
            <person name="Krupovic M."/>
        </authorList>
    </citation>
    <scope>NUCLEOTIDE SEQUENCE</scope>
    <source>
        <strain evidence="2">HRTV-27/27</strain>
    </source>
</reference>
<feature type="transmembrane region" description="Helical" evidence="1">
    <location>
        <begin position="69"/>
        <end position="90"/>
    </location>
</feature>
<organism evidence="2 3">
    <name type="scientific">Halorubrum tailed virus 27</name>
    <dbReference type="NCBI Taxonomy" id="2878008"/>
    <lineage>
        <taxon>Viruses</taxon>
        <taxon>Duplodnaviria</taxon>
        <taxon>Heunggongvirae</taxon>
        <taxon>Uroviricota</taxon>
        <taxon>Caudoviricetes</taxon>
        <taxon>Thumleimavirales</taxon>
        <taxon>Hafunaviridae</taxon>
        <taxon>Minorvirus</taxon>
        <taxon>Minorvirus thailandense</taxon>
        <taxon>Minorvirus HRTV27</taxon>
    </lineage>
</organism>
<name>A0AAE8XZT8_9CAUD</name>
<keyword evidence="3" id="KW-1185">Reference proteome</keyword>
<gene>
    <name evidence="2" type="ORF">HRTV-27_gp8</name>
</gene>
<accession>A0AAE8XZT8</accession>
<keyword evidence="1" id="KW-0472">Membrane</keyword>
<protein>
    <submittedName>
        <fullName evidence="2">Uncharacterized protein</fullName>
    </submittedName>
</protein>
<dbReference type="EMBL" id="MZ334522">
    <property type="protein sequence ID" value="UBF22701.1"/>
    <property type="molecule type" value="Genomic_DNA"/>
</dbReference>
<keyword evidence="1" id="KW-1133">Transmembrane helix</keyword>
<evidence type="ECO:0000313" key="3">
    <source>
        <dbReference type="Proteomes" id="UP000827260"/>
    </source>
</evidence>
<evidence type="ECO:0000313" key="2">
    <source>
        <dbReference type="EMBL" id="UBF22701.1"/>
    </source>
</evidence>
<sequence length="93" mass="10560">MNNDDGGDQERPSMGDVDQQVFYKILENTARTAEEVTHLREDLRVLNKESGKIEARVSENESQIHKHDLALRLVQFVVGALVLGFGGYFWTIL</sequence>
<dbReference type="Proteomes" id="UP000827260">
    <property type="component" value="Segment"/>
</dbReference>
<evidence type="ECO:0000256" key="1">
    <source>
        <dbReference type="SAM" id="Phobius"/>
    </source>
</evidence>